<dbReference type="SUPFAM" id="SSF53474">
    <property type="entry name" value="alpha/beta-Hydrolases"/>
    <property type="match status" value="1"/>
</dbReference>
<dbReference type="InterPro" id="IPR029058">
    <property type="entry name" value="AB_hydrolase_fold"/>
</dbReference>
<reference evidence="3 4" key="1">
    <citation type="submission" date="2019-11" db="EMBL/GenBank/DDBJ databases">
        <title>Paenibacillus monticola sp. nov., a novel PGPR strain isolated from mountain sample in China.</title>
        <authorList>
            <person name="Zhao Q."/>
            <person name="Li H.-P."/>
            <person name="Zhang J.-L."/>
        </authorList>
    </citation>
    <scope>NUCLEOTIDE SEQUENCE [LARGE SCALE GENOMIC DNA]</scope>
    <source>
        <strain evidence="3 4">LC-T2</strain>
    </source>
</reference>
<dbReference type="InterPro" id="IPR052920">
    <property type="entry name" value="DNA-binding_regulatory"/>
</dbReference>
<dbReference type="GO" id="GO:0006508">
    <property type="term" value="P:proteolysis"/>
    <property type="evidence" value="ECO:0007669"/>
    <property type="project" value="InterPro"/>
</dbReference>
<dbReference type="PANTHER" id="PTHR43358">
    <property type="entry name" value="ALPHA/BETA-HYDROLASE"/>
    <property type="match status" value="1"/>
</dbReference>
<dbReference type="PANTHER" id="PTHR43358:SF4">
    <property type="entry name" value="ALPHA_BETA HYDROLASE FOLD-1 DOMAIN-CONTAINING PROTEIN"/>
    <property type="match status" value="1"/>
</dbReference>
<keyword evidence="3" id="KW-0378">Hydrolase</keyword>
<keyword evidence="4" id="KW-1185">Reference proteome</keyword>
<evidence type="ECO:0000313" key="4">
    <source>
        <dbReference type="Proteomes" id="UP000463051"/>
    </source>
</evidence>
<dbReference type="Gene3D" id="3.40.50.1820">
    <property type="entry name" value="alpha/beta hydrolase"/>
    <property type="match status" value="1"/>
</dbReference>
<evidence type="ECO:0000313" key="3">
    <source>
        <dbReference type="EMBL" id="MRN55437.1"/>
    </source>
</evidence>
<dbReference type="Pfam" id="PF00326">
    <property type="entry name" value="Peptidase_S9"/>
    <property type="match status" value="1"/>
</dbReference>
<comment type="caution">
    <text evidence="3">The sequence shown here is derived from an EMBL/GenBank/DDBJ whole genome shotgun (WGS) entry which is preliminary data.</text>
</comment>
<dbReference type="RefSeq" id="WP_154120929.1">
    <property type="nucleotide sequence ID" value="NZ_WJXB01000008.1"/>
</dbReference>
<keyword evidence="1" id="KW-0472">Membrane</keyword>
<sequence>MWLVDIIAVIIIIAGAVTYAGFFFYGIAIKRAPKKFLSETSDLKVETPVAGASWGEGQEWVSRQNFRNVDILSHEGLKLRGYLLTSERAAGRTAIIAHGYSGKGKDMGACAKLYYENLGFNVLIPDARGHGESAGNYIGFGWPERHDYLQWIQYVIEETGPDAQIVLHGVSMGGATVLMTSGEALPPQVKAIVSDCAYTSVKEQLSYQLRRMYRLPSFPFVHSASLVTRLKAGYFFGEASALKQVRKAKVPILFIHGDTDTFVPYTMLDKLFEACPSPKEKFIVPQAGHGLAYDTDKAGYVSKVSSFVVRYVV</sequence>
<dbReference type="Proteomes" id="UP000463051">
    <property type="component" value="Unassembled WGS sequence"/>
</dbReference>
<proteinExistence type="predicted"/>
<accession>A0A7X2H8F4</accession>
<dbReference type="GO" id="GO:0008236">
    <property type="term" value="F:serine-type peptidase activity"/>
    <property type="evidence" value="ECO:0007669"/>
    <property type="project" value="InterPro"/>
</dbReference>
<evidence type="ECO:0000259" key="2">
    <source>
        <dbReference type="Pfam" id="PF00326"/>
    </source>
</evidence>
<dbReference type="AlphaFoldDB" id="A0A7X2H8F4"/>
<feature type="domain" description="Peptidase S9 prolyl oligopeptidase catalytic" evidence="2">
    <location>
        <begin position="116"/>
        <end position="311"/>
    </location>
</feature>
<dbReference type="InterPro" id="IPR001375">
    <property type="entry name" value="Peptidase_S9_cat"/>
</dbReference>
<protein>
    <submittedName>
        <fullName evidence="3">Alpha/beta fold hydrolase</fullName>
    </submittedName>
</protein>
<dbReference type="EMBL" id="WJXB01000008">
    <property type="protein sequence ID" value="MRN55437.1"/>
    <property type="molecule type" value="Genomic_DNA"/>
</dbReference>
<keyword evidence="1" id="KW-0812">Transmembrane</keyword>
<evidence type="ECO:0000256" key="1">
    <source>
        <dbReference type="SAM" id="Phobius"/>
    </source>
</evidence>
<feature type="transmembrane region" description="Helical" evidence="1">
    <location>
        <begin position="6"/>
        <end position="28"/>
    </location>
</feature>
<gene>
    <name evidence="3" type="ORF">GJB61_20865</name>
</gene>
<name>A0A7X2H8F4_9BACL</name>
<keyword evidence="1" id="KW-1133">Transmembrane helix</keyword>
<organism evidence="3 4">
    <name type="scientific">Paenibacillus monticola</name>
    <dbReference type="NCBI Taxonomy" id="2666075"/>
    <lineage>
        <taxon>Bacteria</taxon>
        <taxon>Bacillati</taxon>
        <taxon>Bacillota</taxon>
        <taxon>Bacilli</taxon>
        <taxon>Bacillales</taxon>
        <taxon>Paenibacillaceae</taxon>
        <taxon>Paenibacillus</taxon>
    </lineage>
</organism>